<comment type="caution">
    <text evidence="2">The sequence shown here is derived from an EMBL/GenBank/DDBJ whole genome shotgun (WGS) entry which is preliminary data.</text>
</comment>
<accession>A0ABU0FHA8</accession>
<feature type="signal peptide" evidence="1">
    <location>
        <begin position="1"/>
        <end position="20"/>
    </location>
</feature>
<organism evidence="2 3">
    <name type="scientific">Labrys monachus</name>
    <dbReference type="NCBI Taxonomy" id="217067"/>
    <lineage>
        <taxon>Bacteria</taxon>
        <taxon>Pseudomonadati</taxon>
        <taxon>Pseudomonadota</taxon>
        <taxon>Alphaproteobacteria</taxon>
        <taxon>Hyphomicrobiales</taxon>
        <taxon>Xanthobacteraceae</taxon>
        <taxon>Labrys</taxon>
    </lineage>
</organism>
<name>A0ABU0FHA8_9HYPH</name>
<dbReference type="Pfam" id="PF06059">
    <property type="entry name" value="DUF930"/>
    <property type="match status" value="1"/>
</dbReference>
<dbReference type="EMBL" id="JAUSVK010000001">
    <property type="protein sequence ID" value="MDQ0394001.1"/>
    <property type="molecule type" value="Genomic_DNA"/>
</dbReference>
<protein>
    <recommendedName>
        <fullName evidence="4">DUF930 domain-containing protein</fullName>
    </recommendedName>
</protein>
<evidence type="ECO:0000313" key="2">
    <source>
        <dbReference type="EMBL" id="MDQ0394001.1"/>
    </source>
</evidence>
<evidence type="ECO:0008006" key="4">
    <source>
        <dbReference type="Google" id="ProtNLM"/>
    </source>
</evidence>
<dbReference type="Proteomes" id="UP001237448">
    <property type="component" value="Unassembled WGS sequence"/>
</dbReference>
<sequence>MKRILLIAALAVVSVAPATARNNNKTEASLAKLAPSDRFQQVCDIALMEKLRHEKRAYRPDSVIAYALDDPSISGDTLHGDGGAFRSHGVWYQYSFTCAATPDRMRVLSLEYTVGEAVPRNEWDAHGLSIH</sequence>
<reference evidence="2 3" key="1">
    <citation type="submission" date="2023-07" db="EMBL/GenBank/DDBJ databases">
        <title>Genomic Encyclopedia of Type Strains, Phase IV (KMG-IV): sequencing the most valuable type-strain genomes for metagenomic binning, comparative biology and taxonomic classification.</title>
        <authorList>
            <person name="Goeker M."/>
        </authorList>
    </citation>
    <scope>NUCLEOTIDE SEQUENCE [LARGE SCALE GENOMIC DNA]</scope>
    <source>
        <strain evidence="2 3">DSM 5896</strain>
    </source>
</reference>
<dbReference type="RefSeq" id="WP_307430243.1">
    <property type="nucleotide sequence ID" value="NZ_JAUSVK010000001.1"/>
</dbReference>
<evidence type="ECO:0000256" key="1">
    <source>
        <dbReference type="SAM" id="SignalP"/>
    </source>
</evidence>
<keyword evidence="1" id="KW-0732">Signal</keyword>
<feature type="chain" id="PRO_5046745247" description="DUF930 domain-containing protein" evidence="1">
    <location>
        <begin position="21"/>
        <end position="131"/>
    </location>
</feature>
<dbReference type="InterPro" id="IPR009273">
    <property type="entry name" value="DUF930"/>
</dbReference>
<keyword evidence="3" id="KW-1185">Reference proteome</keyword>
<evidence type="ECO:0000313" key="3">
    <source>
        <dbReference type="Proteomes" id="UP001237448"/>
    </source>
</evidence>
<proteinExistence type="predicted"/>
<gene>
    <name evidence="2" type="ORF">J3R73_003793</name>
</gene>